<dbReference type="RefSeq" id="WP_274350747.1">
    <property type="nucleotide sequence ID" value="NZ_JAQZSM010000002.1"/>
</dbReference>
<keyword evidence="1" id="KW-0812">Transmembrane</keyword>
<dbReference type="Proteomes" id="UP001431784">
    <property type="component" value="Unassembled WGS sequence"/>
</dbReference>
<dbReference type="EMBL" id="JAQZSM010000002">
    <property type="protein sequence ID" value="MDD7970181.1"/>
    <property type="molecule type" value="Genomic_DNA"/>
</dbReference>
<evidence type="ECO:0000256" key="1">
    <source>
        <dbReference type="SAM" id="Phobius"/>
    </source>
</evidence>
<evidence type="ECO:0000313" key="3">
    <source>
        <dbReference type="Proteomes" id="UP001431784"/>
    </source>
</evidence>
<reference evidence="2" key="1">
    <citation type="submission" date="2023-02" db="EMBL/GenBank/DDBJ databases">
        <title>Description of Roseinatronobacter alkalisoli sp. nov., an alkaliphilic bacerium isolated from soda soil.</title>
        <authorList>
            <person name="Wei W."/>
        </authorList>
    </citation>
    <scope>NUCLEOTIDE SEQUENCE</scope>
    <source>
        <strain evidence="2">HJB301</strain>
    </source>
</reference>
<sequence>MALLDNILSLIDMRSFSSVWFWIVVALFWSTVTHNVLGVSYDMIVQARKKGGQTLEDVQVLVEIHVRRMLSMVRNVGHWMLGFVTATMSLIFVLAFGYGLELAQALFLLLLPLTIIRLMALRLAFRVERERLAADRLLRALLRHRLWVQLLGVVIIFLTAIWGMLRVMSASVLSV</sequence>
<evidence type="ECO:0000313" key="2">
    <source>
        <dbReference type="EMBL" id="MDD7970181.1"/>
    </source>
</evidence>
<organism evidence="2 3">
    <name type="scientific">Roseinatronobacter alkalisoli</name>
    <dbReference type="NCBI Taxonomy" id="3028235"/>
    <lineage>
        <taxon>Bacteria</taxon>
        <taxon>Pseudomonadati</taxon>
        <taxon>Pseudomonadota</taxon>
        <taxon>Alphaproteobacteria</taxon>
        <taxon>Rhodobacterales</taxon>
        <taxon>Paracoccaceae</taxon>
        <taxon>Roseinatronobacter</taxon>
    </lineage>
</organism>
<feature type="transmembrane region" description="Helical" evidence="1">
    <location>
        <begin position="76"/>
        <end position="99"/>
    </location>
</feature>
<comment type="caution">
    <text evidence="2">The sequence shown here is derived from an EMBL/GenBank/DDBJ whole genome shotgun (WGS) entry which is preliminary data.</text>
</comment>
<feature type="transmembrane region" description="Helical" evidence="1">
    <location>
        <begin position="146"/>
        <end position="165"/>
    </location>
</feature>
<keyword evidence="1" id="KW-1133">Transmembrane helix</keyword>
<gene>
    <name evidence="2" type="ORF">PUT78_03630</name>
</gene>
<keyword evidence="3" id="KW-1185">Reference proteome</keyword>
<name>A0ABT5T4Y2_9RHOB</name>
<keyword evidence="1" id="KW-0472">Membrane</keyword>
<protein>
    <submittedName>
        <fullName evidence="2">Component of SufBCD complex</fullName>
    </submittedName>
</protein>
<accession>A0ABT5T4Y2</accession>
<feature type="transmembrane region" description="Helical" evidence="1">
    <location>
        <begin position="105"/>
        <end position="125"/>
    </location>
</feature>
<feature type="transmembrane region" description="Helical" evidence="1">
    <location>
        <begin position="20"/>
        <end position="41"/>
    </location>
</feature>
<proteinExistence type="predicted"/>